<dbReference type="STRING" id="319236.BST91_12740"/>
<protein>
    <recommendedName>
        <fullName evidence="2">Secretion system C-terminal sorting domain-containing protein</fullName>
    </recommendedName>
</protein>
<dbReference type="NCBIfam" id="TIGR04183">
    <property type="entry name" value="Por_Secre_tail"/>
    <property type="match status" value="1"/>
</dbReference>
<dbReference type="InterPro" id="IPR026444">
    <property type="entry name" value="Secre_tail"/>
</dbReference>
<evidence type="ECO:0000256" key="1">
    <source>
        <dbReference type="ARBA" id="ARBA00022729"/>
    </source>
</evidence>
<dbReference type="Proteomes" id="UP000029221">
    <property type="component" value="Unassembled WGS sequence"/>
</dbReference>
<feature type="domain" description="Secretion system C-terminal sorting" evidence="2">
    <location>
        <begin position="502"/>
        <end position="571"/>
    </location>
</feature>
<evidence type="ECO:0000313" key="4">
    <source>
        <dbReference type="Proteomes" id="UP000029221"/>
    </source>
</evidence>
<dbReference type="Pfam" id="PF18962">
    <property type="entry name" value="Por_Secre_tail"/>
    <property type="match status" value="1"/>
</dbReference>
<evidence type="ECO:0000313" key="3">
    <source>
        <dbReference type="EMBL" id="GAK95592.1"/>
    </source>
</evidence>
<dbReference type="RefSeq" id="WP_042276187.1">
    <property type="nucleotide sequence ID" value="NZ_BBML01000001.1"/>
</dbReference>
<comment type="caution">
    <text evidence="3">The sequence shown here is derived from an EMBL/GenBank/DDBJ whole genome shotgun (WGS) entry which is preliminary data.</text>
</comment>
<name>A0A090Q092_9FLAO</name>
<keyword evidence="1" id="KW-0732">Signal</keyword>
<proteinExistence type="predicted"/>
<reference evidence="3" key="1">
    <citation type="journal article" date="2014" name="Genome Announc.">
        <title>Draft Genome Sequences of Marine Flavobacterium Nonlabens Strains NR17, NR24, NR27, NR32, NR33, and Ara13.</title>
        <authorList>
            <person name="Nakanishi M."/>
            <person name="Meirelles P."/>
            <person name="Suzuki R."/>
            <person name="Takatani N."/>
            <person name="Mino S."/>
            <person name="Suda W."/>
            <person name="Oshima K."/>
            <person name="Hattori M."/>
            <person name="Ohkuma M."/>
            <person name="Hosokawa M."/>
            <person name="Miyashita K."/>
            <person name="Thompson F.L."/>
            <person name="Niwa A."/>
            <person name="Sawabe T."/>
            <person name="Sawabe T."/>
        </authorList>
    </citation>
    <scope>NUCLEOTIDE SEQUENCE [LARGE SCALE GENOMIC DNA]</scope>
    <source>
        <strain evidence="3">JCM 19294</strain>
    </source>
</reference>
<keyword evidence="4" id="KW-1185">Reference proteome</keyword>
<dbReference type="eggNOG" id="COG2374">
    <property type="taxonomic scope" value="Bacteria"/>
</dbReference>
<sequence length="572" mass="61067">MKQIYFLVALFAASFSFAQQPIITSIMDGTCSGGTPKLIEIYADGTVDFTQYTLEKSANGGAFGSPFDLSVFGTRTDSFVYVYSGTEATLNLEFPNIPATDYANASAANNNGDDAIRIIETVSTNVVDTYGTMVDGTGETWEYLDSYAKRVDGTGPDATFNQANWNTTAPNTLDNQCGTTTFESIINAGSYTTTANTNPTLSITAPANGSTVTSNVDVSFVVTNFNVASAGGDGYVQYELDNNGFVDKFDTTDISFTSLSPATYTVTIQLVDNVGAPLNPAVSQSVSFTVPGAQQVQDLAALRAISLPTSDVITVAGEVIITHTEGFRNQKWIQDATAGVLIDDNSGIITTALVRGDGITGVTGTLSEFNGLLQFTPTVDTGAPTSTGNTVAPEIVTLAQLNANPEDYESEIVQIDNVTFDNADGTLAFSNGDEQPISVGMDSFSHRALFNVDYIGSIYPTQPTSLIGFITQRSNGYHIQARDLTDITILSNDTIDSVDFNIYPNPNSTDKLFINTSNGQPVNVTVYSTLGQQIINVQNVTRELNISSLDAGLYIVRISQDEVSQTRKLIVK</sequence>
<dbReference type="EMBL" id="BBML01000001">
    <property type="protein sequence ID" value="GAK95592.1"/>
    <property type="molecule type" value="Genomic_DNA"/>
</dbReference>
<organism evidence="3 4">
    <name type="scientific">Nonlabens tegetincola</name>
    <dbReference type="NCBI Taxonomy" id="323273"/>
    <lineage>
        <taxon>Bacteria</taxon>
        <taxon>Pseudomonadati</taxon>
        <taxon>Bacteroidota</taxon>
        <taxon>Flavobacteriia</taxon>
        <taxon>Flavobacteriales</taxon>
        <taxon>Flavobacteriaceae</taxon>
        <taxon>Nonlabens</taxon>
    </lineage>
</organism>
<dbReference type="AlphaFoldDB" id="A0A090Q092"/>
<accession>A0A090Q092</accession>
<evidence type="ECO:0000259" key="2">
    <source>
        <dbReference type="Pfam" id="PF18962"/>
    </source>
</evidence>
<gene>
    <name evidence="3" type="ORF">JCM19294_2374</name>
</gene>